<reference evidence="4" key="1">
    <citation type="journal article" date="2020" name="Stud. Mycol.">
        <title>101 Dothideomycetes genomes: a test case for predicting lifestyles and emergence of pathogens.</title>
        <authorList>
            <person name="Haridas S."/>
            <person name="Albert R."/>
            <person name="Binder M."/>
            <person name="Bloem J."/>
            <person name="Labutti K."/>
            <person name="Salamov A."/>
            <person name="Andreopoulos B."/>
            <person name="Baker S."/>
            <person name="Barry K."/>
            <person name="Bills G."/>
            <person name="Bluhm B."/>
            <person name="Cannon C."/>
            <person name="Castanera R."/>
            <person name="Culley D."/>
            <person name="Daum C."/>
            <person name="Ezra D."/>
            <person name="Gonzalez J."/>
            <person name="Henrissat B."/>
            <person name="Kuo A."/>
            <person name="Liang C."/>
            <person name="Lipzen A."/>
            <person name="Lutzoni F."/>
            <person name="Magnuson J."/>
            <person name="Mondo S."/>
            <person name="Nolan M."/>
            <person name="Ohm R."/>
            <person name="Pangilinan J."/>
            <person name="Park H.-J."/>
            <person name="Ramirez L."/>
            <person name="Alfaro M."/>
            <person name="Sun H."/>
            <person name="Tritt A."/>
            <person name="Yoshinaga Y."/>
            <person name="Zwiers L.-H."/>
            <person name="Turgeon B."/>
            <person name="Goodwin S."/>
            <person name="Spatafora J."/>
            <person name="Crous P."/>
            <person name="Grigoriev I."/>
        </authorList>
    </citation>
    <scope>NUCLEOTIDE SEQUENCE</scope>
    <source>
        <strain evidence="4">CBS 130266</strain>
    </source>
</reference>
<evidence type="ECO:0000313" key="4">
    <source>
        <dbReference type="EMBL" id="KAF2434543.1"/>
    </source>
</evidence>
<dbReference type="GO" id="GO:0016491">
    <property type="term" value="F:oxidoreductase activity"/>
    <property type="evidence" value="ECO:0007669"/>
    <property type="project" value="UniProtKB-KW"/>
</dbReference>
<gene>
    <name evidence="4" type="ORF">EJ08DRAFT_646493</name>
</gene>
<dbReference type="EMBL" id="MU007016">
    <property type="protein sequence ID" value="KAF2434543.1"/>
    <property type="molecule type" value="Genomic_DNA"/>
</dbReference>
<evidence type="ECO:0000259" key="3">
    <source>
        <dbReference type="Pfam" id="PF05368"/>
    </source>
</evidence>
<dbReference type="PANTHER" id="PTHR47706">
    <property type="entry name" value="NMRA-LIKE FAMILY PROTEIN"/>
    <property type="match status" value="1"/>
</dbReference>
<accession>A0A9P4U306</accession>
<dbReference type="InterPro" id="IPR008030">
    <property type="entry name" value="NmrA-like"/>
</dbReference>
<comment type="caution">
    <text evidence="4">The sequence shown here is derived from an EMBL/GenBank/DDBJ whole genome shotgun (WGS) entry which is preliminary data.</text>
</comment>
<organism evidence="4 5">
    <name type="scientific">Tothia fuscella</name>
    <dbReference type="NCBI Taxonomy" id="1048955"/>
    <lineage>
        <taxon>Eukaryota</taxon>
        <taxon>Fungi</taxon>
        <taxon>Dikarya</taxon>
        <taxon>Ascomycota</taxon>
        <taxon>Pezizomycotina</taxon>
        <taxon>Dothideomycetes</taxon>
        <taxon>Pleosporomycetidae</taxon>
        <taxon>Venturiales</taxon>
        <taxon>Cylindrosympodiaceae</taxon>
        <taxon>Tothia</taxon>
    </lineage>
</organism>
<dbReference type="Gene3D" id="3.90.25.10">
    <property type="entry name" value="UDP-galactose 4-epimerase, domain 1"/>
    <property type="match status" value="1"/>
</dbReference>
<evidence type="ECO:0000313" key="5">
    <source>
        <dbReference type="Proteomes" id="UP000800235"/>
    </source>
</evidence>
<dbReference type="PANTHER" id="PTHR47706:SF9">
    <property type="entry name" value="NMRA-LIKE DOMAIN-CONTAINING PROTEIN-RELATED"/>
    <property type="match status" value="1"/>
</dbReference>
<keyword evidence="5" id="KW-1185">Reference proteome</keyword>
<dbReference type="Proteomes" id="UP000800235">
    <property type="component" value="Unassembled WGS sequence"/>
</dbReference>
<dbReference type="Pfam" id="PF05368">
    <property type="entry name" value="NmrA"/>
    <property type="match status" value="1"/>
</dbReference>
<dbReference type="InterPro" id="IPR045312">
    <property type="entry name" value="PCBER-like"/>
</dbReference>
<evidence type="ECO:0000256" key="1">
    <source>
        <dbReference type="ARBA" id="ARBA00022857"/>
    </source>
</evidence>
<dbReference type="Gene3D" id="3.40.50.720">
    <property type="entry name" value="NAD(P)-binding Rossmann-like Domain"/>
    <property type="match status" value="1"/>
</dbReference>
<feature type="domain" description="NmrA-like" evidence="3">
    <location>
        <begin position="5"/>
        <end position="241"/>
    </location>
</feature>
<dbReference type="InterPro" id="IPR036291">
    <property type="entry name" value="NAD(P)-bd_dom_sf"/>
</dbReference>
<evidence type="ECO:0000256" key="2">
    <source>
        <dbReference type="ARBA" id="ARBA00023002"/>
    </source>
</evidence>
<dbReference type="AlphaFoldDB" id="A0A9P4U306"/>
<dbReference type="SUPFAM" id="SSF51735">
    <property type="entry name" value="NAD(P)-binding Rossmann-fold domains"/>
    <property type="match status" value="1"/>
</dbReference>
<proteinExistence type="predicted"/>
<dbReference type="OrthoDB" id="9984533at2759"/>
<keyword evidence="1" id="KW-0521">NADP</keyword>
<protein>
    <submittedName>
        <fullName evidence="4">NmrA-like family protein</fullName>
    </submittedName>
</protein>
<sequence length="301" mass="33544">MAIQNVVLLGADGKLGPSVLSALVDAKFNVTVLKRVGSKSPSDYPASVKEARIPDDFPAYELSEIFKGQDAIVATIPGSQTELQMRLAAAAVNAGVKHFIPADFGSCDADSERARELVPLYVEKRNFRLYLQKLSDKNPNFSWTALVCGHFFDWEPKFLHINIKNQSVDFLDDGETRWSTSTLGQVGRATAKVLQNAEKAEIKNKKVFMQSFCINQKDVWRACEAATGNKWAVQKFDSKDFTTKYQKLLSEDDHEAAEELVWVLGTLEANWEGEKDFVNVVLGLEEEDLDSVVKTMIKDAS</sequence>
<dbReference type="InterPro" id="IPR051609">
    <property type="entry name" value="NmrA/Isoflavone_reductase-like"/>
</dbReference>
<name>A0A9P4U306_9PEZI</name>
<keyword evidence="2" id="KW-0560">Oxidoreductase</keyword>
<dbReference type="CDD" id="cd05259">
    <property type="entry name" value="PCBER_SDR_a"/>
    <property type="match status" value="1"/>
</dbReference>